<dbReference type="InterPro" id="IPR051238">
    <property type="entry name" value="GDSL_esterase/lipase"/>
</dbReference>
<comment type="caution">
    <text evidence="8">The sequence shown here is derived from an EMBL/GenBank/DDBJ whole genome shotgun (WGS) entry which is preliminary data.</text>
</comment>
<evidence type="ECO:0000313" key="9">
    <source>
        <dbReference type="Proteomes" id="UP001567538"/>
    </source>
</evidence>
<evidence type="ECO:0000256" key="5">
    <source>
        <dbReference type="ARBA" id="ARBA00022801"/>
    </source>
</evidence>
<keyword evidence="4" id="KW-0732">Signal</keyword>
<dbReference type="Proteomes" id="UP001567538">
    <property type="component" value="Unassembled WGS sequence"/>
</dbReference>
<dbReference type="AlphaFoldDB" id="A0ABD1IFF8"/>
<dbReference type="InterPro" id="IPR001087">
    <property type="entry name" value="GDSL"/>
</dbReference>
<dbReference type="InterPro" id="IPR036514">
    <property type="entry name" value="SGNH_hydro_sf"/>
</dbReference>
<gene>
    <name evidence="8" type="ORF">AAHA92_02926</name>
</gene>
<dbReference type="GO" id="GO:0016787">
    <property type="term" value="F:hydrolase activity"/>
    <property type="evidence" value="ECO:0007669"/>
    <property type="project" value="UniProtKB-KW"/>
</dbReference>
<reference evidence="8 9" key="1">
    <citation type="submission" date="2024-06" db="EMBL/GenBank/DDBJ databases">
        <title>A chromosome level genome sequence of Diviner's sage (Salvia divinorum).</title>
        <authorList>
            <person name="Ford S.A."/>
            <person name="Ro D.-K."/>
            <person name="Ness R.W."/>
            <person name="Phillips M.A."/>
        </authorList>
    </citation>
    <scope>NUCLEOTIDE SEQUENCE [LARGE SCALE GENOMIC DNA]</scope>
    <source>
        <strain evidence="8">SAF-2024a</strain>
        <tissue evidence="8">Leaf</tissue>
    </source>
</reference>
<keyword evidence="3" id="KW-0964">Secreted</keyword>
<dbReference type="GO" id="GO:0016042">
    <property type="term" value="P:lipid catabolic process"/>
    <property type="evidence" value="ECO:0007669"/>
    <property type="project" value="UniProtKB-KW"/>
</dbReference>
<keyword evidence="9" id="KW-1185">Reference proteome</keyword>
<dbReference type="PANTHER" id="PTHR45650">
    <property type="entry name" value="GDSL-LIKE LIPASE/ACYLHYDROLASE-RELATED"/>
    <property type="match status" value="1"/>
</dbReference>
<accession>A0ABD1IFF8</accession>
<evidence type="ECO:0000256" key="2">
    <source>
        <dbReference type="ARBA" id="ARBA00008668"/>
    </source>
</evidence>
<name>A0ABD1IFF8_SALDI</name>
<sequence>MKPIVGKQVPCMFIMGDSLFDNGNNNDLFTLAKCNYLPYGIDYPQGPTGRFCNGKNIPDFLAEFLGFEKTIPPFVTANGDEILKGVNYASGGGGILGETGLLQGDRWSMKRQLFNHGVTISKINRLLGNAIKVRKHLKKCLYVVNMGSNEYVNNYLLSPLYLTSLFQTPQQFATTVINHYSQQLKRLYKYGARKIVVYGLAPLGCIPQNLFKTSGNGSVCNDSINEIVQPFDDRLKPLIDSLNADLHGSHFTMINFTSLITQGHNSALGIKFANASCCAEIGNRAAAARSYRAELPTDAYPFDIRSLVHQ</sequence>
<dbReference type="Pfam" id="PF00657">
    <property type="entry name" value="Lipase_GDSL"/>
    <property type="match status" value="1"/>
</dbReference>
<evidence type="ECO:0000256" key="3">
    <source>
        <dbReference type="ARBA" id="ARBA00022525"/>
    </source>
</evidence>
<evidence type="ECO:0000256" key="6">
    <source>
        <dbReference type="ARBA" id="ARBA00022963"/>
    </source>
</evidence>
<dbReference type="EMBL" id="JBEAFC010000002">
    <property type="protein sequence ID" value="KAL1567448.1"/>
    <property type="molecule type" value="Genomic_DNA"/>
</dbReference>
<keyword evidence="5" id="KW-0378">Hydrolase</keyword>
<protein>
    <submittedName>
        <fullName evidence="8">GDSL esterase/lipase-like protein</fullName>
    </submittedName>
</protein>
<dbReference type="GO" id="GO:0005576">
    <property type="term" value="C:extracellular region"/>
    <property type="evidence" value="ECO:0007669"/>
    <property type="project" value="UniProtKB-SubCell"/>
</dbReference>
<evidence type="ECO:0000256" key="7">
    <source>
        <dbReference type="ARBA" id="ARBA00023098"/>
    </source>
</evidence>
<comment type="similarity">
    <text evidence="2">Belongs to the 'GDSL' lipolytic enzyme family.</text>
</comment>
<keyword evidence="6" id="KW-0442">Lipid degradation</keyword>
<comment type="subcellular location">
    <subcellularLocation>
        <location evidence="1">Secreted</location>
    </subcellularLocation>
</comment>
<dbReference type="PANTHER" id="PTHR45650:SF9">
    <property type="entry name" value="SGNH HYDROLASE-TYPE ESTERASE DOMAIN-CONTAINING PROTEIN"/>
    <property type="match status" value="1"/>
</dbReference>
<evidence type="ECO:0000313" key="8">
    <source>
        <dbReference type="EMBL" id="KAL1567448.1"/>
    </source>
</evidence>
<dbReference type="Gene3D" id="3.40.50.1110">
    <property type="entry name" value="SGNH hydrolase"/>
    <property type="match status" value="1"/>
</dbReference>
<keyword evidence="7" id="KW-0443">Lipid metabolism</keyword>
<organism evidence="8 9">
    <name type="scientific">Salvia divinorum</name>
    <name type="common">Maria pastora</name>
    <name type="synonym">Diviner's sage</name>
    <dbReference type="NCBI Taxonomy" id="28513"/>
    <lineage>
        <taxon>Eukaryota</taxon>
        <taxon>Viridiplantae</taxon>
        <taxon>Streptophyta</taxon>
        <taxon>Embryophyta</taxon>
        <taxon>Tracheophyta</taxon>
        <taxon>Spermatophyta</taxon>
        <taxon>Magnoliopsida</taxon>
        <taxon>eudicotyledons</taxon>
        <taxon>Gunneridae</taxon>
        <taxon>Pentapetalae</taxon>
        <taxon>asterids</taxon>
        <taxon>lamiids</taxon>
        <taxon>Lamiales</taxon>
        <taxon>Lamiaceae</taxon>
        <taxon>Nepetoideae</taxon>
        <taxon>Mentheae</taxon>
        <taxon>Salviinae</taxon>
        <taxon>Salvia</taxon>
        <taxon>Salvia subgen. Calosphace</taxon>
    </lineage>
</organism>
<proteinExistence type="inferred from homology"/>
<evidence type="ECO:0000256" key="4">
    <source>
        <dbReference type="ARBA" id="ARBA00022729"/>
    </source>
</evidence>
<evidence type="ECO:0000256" key="1">
    <source>
        <dbReference type="ARBA" id="ARBA00004613"/>
    </source>
</evidence>